<dbReference type="PROSITE" id="PS50005">
    <property type="entry name" value="TPR"/>
    <property type="match status" value="1"/>
</dbReference>
<dbReference type="SMART" id="SM00028">
    <property type="entry name" value="TPR"/>
    <property type="match status" value="9"/>
</dbReference>
<evidence type="ECO:0000256" key="3">
    <source>
        <dbReference type="ARBA" id="ARBA00022737"/>
    </source>
</evidence>
<keyword evidence="4 6" id="KW-0802">TPR repeat</keyword>
<dbReference type="InterPro" id="IPR051476">
    <property type="entry name" value="Bac_ResReg_Asp_Phosphatase"/>
</dbReference>
<name>A0A328C531_9DELT</name>
<organism evidence="9 10">
    <name type="scientific">Lujinxingia litoralis</name>
    <dbReference type="NCBI Taxonomy" id="2211119"/>
    <lineage>
        <taxon>Bacteria</taxon>
        <taxon>Deltaproteobacteria</taxon>
        <taxon>Bradymonadales</taxon>
        <taxon>Lujinxingiaceae</taxon>
        <taxon>Lujinxingia</taxon>
    </lineage>
</organism>
<dbReference type="RefSeq" id="WP_111731411.1">
    <property type="nucleotide sequence ID" value="NZ_QHKO01000014.1"/>
</dbReference>
<dbReference type="OrthoDB" id="5480112at2"/>
<dbReference type="GO" id="GO:0005737">
    <property type="term" value="C:cytoplasm"/>
    <property type="evidence" value="ECO:0007669"/>
    <property type="project" value="UniProtKB-SubCell"/>
</dbReference>
<dbReference type="PANTHER" id="PTHR46630:SF1">
    <property type="entry name" value="TETRATRICOPEPTIDE REPEAT PROTEIN 29"/>
    <property type="match status" value="1"/>
</dbReference>
<comment type="subcellular location">
    <subcellularLocation>
        <location evidence="1">Cytoplasm</location>
    </subcellularLocation>
</comment>
<reference evidence="9 10" key="1">
    <citation type="submission" date="2018-05" db="EMBL/GenBank/DDBJ databases">
        <title>Lujinxingia marina gen. nov. sp. nov., a new facultative anaerobic member of the class Deltaproteobacteria, and proposal of Lujinxingaceae fam. nov.</title>
        <authorList>
            <person name="Li C.-M."/>
        </authorList>
    </citation>
    <scope>NUCLEOTIDE SEQUENCE [LARGE SCALE GENOMIC DNA]</scope>
    <source>
        <strain evidence="9 10">B210</strain>
    </source>
</reference>
<feature type="repeat" description="TPR" evidence="6">
    <location>
        <begin position="51"/>
        <end position="84"/>
    </location>
</feature>
<feature type="region of interest" description="Disordered" evidence="7">
    <location>
        <begin position="25"/>
        <end position="49"/>
    </location>
</feature>
<feature type="chain" id="PRO_5016282190" description="MalT-like TPR region domain-containing protein" evidence="8">
    <location>
        <begin position="22"/>
        <end position="635"/>
    </location>
</feature>
<dbReference type="Pfam" id="PF13432">
    <property type="entry name" value="TPR_16"/>
    <property type="match status" value="1"/>
</dbReference>
<keyword evidence="3" id="KW-0677">Repeat</keyword>
<evidence type="ECO:0008006" key="11">
    <source>
        <dbReference type="Google" id="ProtNLM"/>
    </source>
</evidence>
<proteinExistence type="inferred from homology"/>
<dbReference type="Gene3D" id="1.25.40.10">
    <property type="entry name" value="Tetratricopeptide repeat domain"/>
    <property type="match status" value="3"/>
</dbReference>
<dbReference type="AlphaFoldDB" id="A0A328C531"/>
<keyword evidence="2" id="KW-0963">Cytoplasm</keyword>
<evidence type="ECO:0000256" key="1">
    <source>
        <dbReference type="ARBA" id="ARBA00004496"/>
    </source>
</evidence>
<dbReference type="InterPro" id="IPR011990">
    <property type="entry name" value="TPR-like_helical_dom_sf"/>
</dbReference>
<protein>
    <recommendedName>
        <fullName evidence="11">MalT-like TPR region domain-containing protein</fullName>
    </recommendedName>
</protein>
<dbReference type="SUPFAM" id="SSF48452">
    <property type="entry name" value="TPR-like"/>
    <property type="match status" value="3"/>
</dbReference>
<keyword evidence="8" id="KW-0732">Signal</keyword>
<sequence length="635" mass="68700">MRSLLLLIALLAAAPLPSAFAQSAPEEPAAAATPAADSADSADSAATPAAAGAHLEDARALYQAGHWDDAAAAFERAFELAPARSELRVAAALEGGSLLWEQGRYARARQKVSLALNLARELELTAPIGQLLLTLGHIESATGNVQGAEDTLNICVQLTGEHDDAVYRALCRMNRRVVRTLLGKDPGSQSDLRADITTLQNTDSLLAIGTALTRTADLYQDNGDLAQARQLLDEARRHIEASESVPARARHHLRLAQLLKAGGDFQEASALLDKALPLFESMNNRPMIVHALGLKADIALDLNHPEQALPLYRRALAVADATDNPLLEGRVHLALCELITTGSLQHCERAISTFTAGHLATYRVRAHASLARALQLSNRLEGARTNYRQAIELTEALPRGRELYASSLANQYANLCQVNTRLNATGALSSCLEARTRLQALPADEDDHQRPLILASVIHSAGMAALQENNAERALDLLATAAELAMALPAPHLNIASDAYLRLGATLAALPDRGDEARDALEKGLRVLATAEEPRSTDYRRSEIALLMQLAQLQLKLKESYGTLATLDRLNPLATELRDYTTLAHSFNLRASAHLLLNEQDAAYRALSTAQIHASRSGDHELMQLIYDNVKRFER</sequence>
<dbReference type="Proteomes" id="UP000249169">
    <property type="component" value="Unassembled WGS sequence"/>
</dbReference>
<evidence type="ECO:0000256" key="8">
    <source>
        <dbReference type="SAM" id="SignalP"/>
    </source>
</evidence>
<feature type="signal peptide" evidence="8">
    <location>
        <begin position="1"/>
        <end position="21"/>
    </location>
</feature>
<evidence type="ECO:0000256" key="5">
    <source>
        <dbReference type="ARBA" id="ARBA00038253"/>
    </source>
</evidence>
<evidence type="ECO:0000256" key="4">
    <source>
        <dbReference type="ARBA" id="ARBA00022803"/>
    </source>
</evidence>
<evidence type="ECO:0000313" key="10">
    <source>
        <dbReference type="Proteomes" id="UP000249169"/>
    </source>
</evidence>
<comment type="similarity">
    <text evidence="5">Belongs to the Rap family.</text>
</comment>
<keyword evidence="10" id="KW-1185">Reference proteome</keyword>
<dbReference type="InterPro" id="IPR019734">
    <property type="entry name" value="TPR_rpt"/>
</dbReference>
<accession>A0A328C531</accession>
<dbReference type="EMBL" id="QHKO01000014">
    <property type="protein sequence ID" value="RAL20130.1"/>
    <property type="molecule type" value="Genomic_DNA"/>
</dbReference>
<dbReference type="Pfam" id="PF13424">
    <property type="entry name" value="TPR_12"/>
    <property type="match status" value="1"/>
</dbReference>
<gene>
    <name evidence="9" type="ORF">DL240_18650</name>
</gene>
<evidence type="ECO:0000256" key="6">
    <source>
        <dbReference type="PROSITE-ProRule" id="PRU00339"/>
    </source>
</evidence>
<evidence type="ECO:0000313" key="9">
    <source>
        <dbReference type="EMBL" id="RAL20130.1"/>
    </source>
</evidence>
<evidence type="ECO:0000256" key="7">
    <source>
        <dbReference type="SAM" id="MobiDB-lite"/>
    </source>
</evidence>
<dbReference type="PANTHER" id="PTHR46630">
    <property type="entry name" value="TETRATRICOPEPTIDE REPEAT PROTEIN 29"/>
    <property type="match status" value="1"/>
</dbReference>
<comment type="caution">
    <text evidence="9">The sequence shown here is derived from an EMBL/GenBank/DDBJ whole genome shotgun (WGS) entry which is preliminary data.</text>
</comment>
<evidence type="ECO:0000256" key="2">
    <source>
        <dbReference type="ARBA" id="ARBA00022490"/>
    </source>
</evidence>